<dbReference type="EMBL" id="OR613467">
    <property type="protein sequence ID" value="WNT44376.1"/>
    <property type="molecule type" value="Genomic_DNA"/>
</dbReference>
<evidence type="ECO:0000259" key="4">
    <source>
        <dbReference type="PROSITE" id="PS51736"/>
    </source>
</evidence>
<accession>A0AA96NGU9</accession>
<dbReference type="InterPro" id="IPR025827">
    <property type="entry name" value="Zn_ribbon_recom_dom"/>
</dbReference>
<dbReference type="PROSITE" id="PS51737">
    <property type="entry name" value="RECOMBINASE_DNA_BIND"/>
    <property type="match status" value="1"/>
</dbReference>
<keyword evidence="7" id="KW-1185">Reference proteome</keyword>
<organism evidence="6 7">
    <name type="scientific">Microbacterium phage Mabodamaca</name>
    <dbReference type="NCBI Taxonomy" id="3078574"/>
    <lineage>
        <taxon>Viruses</taxon>
        <taxon>Duplodnaviria</taxon>
        <taxon>Heunggongvirae</taxon>
        <taxon>Uroviricota</taxon>
        <taxon>Caudoviricetes</taxon>
        <taxon>Casidaviridae</taxon>
        <taxon>Mabodamacavirus</taxon>
        <taxon>Mabodamacavirus mabodamaca</taxon>
    </lineage>
</organism>
<dbReference type="CDD" id="cd00338">
    <property type="entry name" value="Ser_Recombinase"/>
    <property type="match status" value="1"/>
</dbReference>
<feature type="domain" description="Resolvase/invertase-type recombinase catalytic" evidence="4">
    <location>
        <begin position="20"/>
        <end position="176"/>
    </location>
</feature>
<evidence type="ECO:0000256" key="3">
    <source>
        <dbReference type="SAM" id="MobiDB-lite"/>
    </source>
</evidence>
<dbReference type="Gene3D" id="3.90.1750.20">
    <property type="entry name" value="Putative Large Serine Recombinase, Chain B, Domain 2"/>
    <property type="match status" value="1"/>
</dbReference>
<protein>
    <submittedName>
        <fullName evidence="6">Serine integrase</fullName>
    </submittedName>
</protein>
<reference evidence="6 7" key="1">
    <citation type="submission" date="2023-09" db="EMBL/GenBank/DDBJ databases">
        <authorList>
            <person name="Astacio K.C."/>
            <person name="Barreto J.C."/>
            <person name="Colon C.A."/>
            <person name="Dejesus A.I."/>
            <person name="Gragirenes D.A."/>
            <person name="Navarro A."/>
            <person name="Negron R.A."/>
            <person name="Nunez P.S."/>
            <person name="Ortiz C.A."/>
            <person name="Ortiz A.Y."/>
            <person name="Roman V.A."/>
            <person name="Sanchez M.A."/>
            <person name="Serrano K.M."/>
            <person name="Klyczek K."/>
            <person name="Ko C."/>
            <person name="Russell D.A."/>
            <person name="Jacobs-Sera D."/>
            <person name="Hatfull G.F."/>
        </authorList>
    </citation>
    <scope>NUCLEOTIDE SEQUENCE [LARGE SCALE GENOMIC DNA]</scope>
</reference>
<name>A0AA96NGU9_9CAUD</name>
<dbReference type="Pfam" id="PF13408">
    <property type="entry name" value="Zn_ribbon_recom"/>
    <property type="match status" value="1"/>
</dbReference>
<evidence type="ECO:0000313" key="6">
    <source>
        <dbReference type="EMBL" id="WNT44376.1"/>
    </source>
</evidence>
<keyword evidence="2" id="KW-0233">DNA recombination</keyword>
<dbReference type="PANTHER" id="PTHR30461">
    <property type="entry name" value="DNA-INVERTASE FROM LAMBDOID PROPHAGE"/>
    <property type="match status" value="1"/>
</dbReference>
<dbReference type="InterPro" id="IPR011109">
    <property type="entry name" value="DNA_bind_recombinase_dom"/>
</dbReference>
<dbReference type="InterPro" id="IPR038109">
    <property type="entry name" value="DNA_bind_recomb_sf"/>
</dbReference>
<gene>
    <name evidence="6" type="primary">60</name>
    <name evidence="6" type="ORF">SEA_MABODAMACA_60</name>
</gene>
<evidence type="ECO:0000259" key="5">
    <source>
        <dbReference type="PROSITE" id="PS51737"/>
    </source>
</evidence>
<dbReference type="PROSITE" id="PS51736">
    <property type="entry name" value="RECOMBINASES_3"/>
    <property type="match status" value="1"/>
</dbReference>
<proteinExistence type="predicted"/>
<dbReference type="InterPro" id="IPR050639">
    <property type="entry name" value="SSR_resolvase"/>
</dbReference>
<dbReference type="GO" id="GO:0000150">
    <property type="term" value="F:DNA strand exchange activity"/>
    <property type="evidence" value="ECO:0007669"/>
    <property type="project" value="InterPro"/>
</dbReference>
<dbReference type="InterPro" id="IPR036162">
    <property type="entry name" value="Resolvase-like_N_sf"/>
</dbReference>
<dbReference type="Pfam" id="PF00239">
    <property type="entry name" value="Resolvase"/>
    <property type="match status" value="1"/>
</dbReference>
<evidence type="ECO:0000256" key="1">
    <source>
        <dbReference type="ARBA" id="ARBA00023125"/>
    </source>
</evidence>
<dbReference type="InterPro" id="IPR006119">
    <property type="entry name" value="Resolv_N"/>
</dbReference>
<dbReference type="SMART" id="SM00857">
    <property type="entry name" value="Resolvase"/>
    <property type="match status" value="1"/>
</dbReference>
<feature type="domain" description="Recombinase" evidence="5">
    <location>
        <begin position="185"/>
        <end position="329"/>
    </location>
</feature>
<dbReference type="PANTHER" id="PTHR30461:SF2">
    <property type="entry name" value="SERINE RECOMBINASE PINE-RELATED"/>
    <property type="match status" value="1"/>
</dbReference>
<keyword evidence="1" id="KW-0238">DNA-binding</keyword>
<dbReference type="Gene3D" id="3.40.50.1390">
    <property type="entry name" value="Resolvase, N-terminal catalytic domain"/>
    <property type="match status" value="1"/>
</dbReference>
<feature type="region of interest" description="Disordered" evidence="3">
    <location>
        <begin position="280"/>
        <end position="300"/>
    </location>
</feature>
<evidence type="ECO:0000313" key="7">
    <source>
        <dbReference type="Proteomes" id="UP001305869"/>
    </source>
</evidence>
<dbReference type="Proteomes" id="UP001305869">
    <property type="component" value="Segment"/>
</dbReference>
<sequence length="527" mass="57779">MTYPKSVSPSQNSPKPTRPRAVLYQRLSRQTLESTSLVGQSEDLGALAEREGWDVVATFVDEGLSGGKRRANADEALRMLREGEADVLAAYSVDRYSRMGIGEDAEVIRVIDAREEQARRGHGIRPLAYFAREGIRSDSGSDWRLRYALSSEMARNERDVMVSRRKRSIHQLQAQGRFSGRGVPPWGYRSAPHPSGAGRTLVVDPTEARVIRETAERLLAGESATAVANDLTRRGIPTPRGEVRRALVKGEPTEGLASGFWGVGNLVAALQTPSITGRIARGTRSHESRGRQGSYVVGEDGNPLQAFEPVLSPATFEALHARFPRGKGRGSQRKRKAARLGSGLVYCQCGAKAYVLTSAGYTYYRCSAKTIGRVDCPGQSWRAADVEEAIAADFLAAFGKLRATERIETVGAPEVADSVAMVTERIRALTSAMAEPGADIMGLVAELTPLQAERDRLQALPVERSVTFHDLGVQWSSVWAMADLDARRDLLARFYDHFEMRYPGAETRLVGRLKPSPEESPEYHGLK</sequence>
<dbReference type="SUPFAM" id="SSF53041">
    <property type="entry name" value="Resolvase-like"/>
    <property type="match status" value="1"/>
</dbReference>
<dbReference type="GO" id="GO:0003677">
    <property type="term" value="F:DNA binding"/>
    <property type="evidence" value="ECO:0007669"/>
    <property type="project" value="UniProtKB-KW"/>
</dbReference>
<dbReference type="Pfam" id="PF07508">
    <property type="entry name" value="Recombinase"/>
    <property type="match status" value="1"/>
</dbReference>
<evidence type="ECO:0000256" key="2">
    <source>
        <dbReference type="ARBA" id="ARBA00023172"/>
    </source>
</evidence>